<gene>
    <name evidence="14" type="primary">tig_1</name>
    <name evidence="14" type="ORF">BHLFYP23_01917</name>
</gene>
<dbReference type="Pfam" id="PF05698">
    <property type="entry name" value="Trigger_C"/>
    <property type="match status" value="1"/>
</dbReference>
<evidence type="ECO:0000256" key="9">
    <source>
        <dbReference type="ARBA" id="ARBA00024849"/>
    </source>
</evidence>
<keyword evidence="8" id="KW-0131">Cell cycle</keyword>
<feature type="domain" description="PPIase FKBP-type" evidence="13">
    <location>
        <begin position="114"/>
        <end position="174"/>
    </location>
</feature>
<evidence type="ECO:0000256" key="1">
    <source>
        <dbReference type="ARBA" id="ARBA00000971"/>
    </source>
</evidence>
<comment type="catalytic activity">
    <reaction evidence="1 10">
        <text>[protein]-peptidylproline (omega=180) = [protein]-peptidylproline (omega=0)</text>
        <dbReference type="Rhea" id="RHEA:16237"/>
        <dbReference type="Rhea" id="RHEA-COMP:10747"/>
        <dbReference type="Rhea" id="RHEA-COMP:10748"/>
        <dbReference type="ChEBI" id="CHEBI:83833"/>
        <dbReference type="ChEBI" id="CHEBI:83834"/>
        <dbReference type="EC" id="5.2.1.8"/>
    </reaction>
</comment>
<dbReference type="Gene3D" id="1.10.3120.10">
    <property type="entry name" value="Trigger factor, C-terminal domain"/>
    <property type="match status" value="1"/>
</dbReference>
<dbReference type="InterPro" id="IPR008880">
    <property type="entry name" value="Trigger_fac_C"/>
</dbReference>
<keyword evidence="12" id="KW-0732">Signal</keyword>
<evidence type="ECO:0000256" key="10">
    <source>
        <dbReference type="PROSITE-ProRule" id="PRU00277"/>
    </source>
</evidence>
<dbReference type="FunFam" id="3.10.50.40:FF:000001">
    <property type="entry name" value="Trigger factor"/>
    <property type="match status" value="1"/>
</dbReference>
<dbReference type="InterPro" id="IPR001179">
    <property type="entry name" value="PPIase_FKBP_dom"/>
</dbReference>
<evidence type="ECO:0000256" key="3">
    <source>
        <dbReference type="ARBA" id="ARBA00005464"/>
    </source>
</evidence>
<dbReference type="GO" id="GO:0005737">
    <property type="term" value="C:cytoplasm"/>
    <property type="evidence" value="ECO:0007669"/>
    <property type="project" value="UniProtKB-SubCell"/>
</dbReference>
<evidence type="ECO:0000256" key="8">
    <source>
        <dbReference type="ARBA" id="ARBA00023306"/>
    </source>
</evidence>
<evidence type="ECO:0000256" key="11">
    <source>
        <dbReference type="SAM" id="MobiDB-lite"/>
    </source>
</evidence>
<dbReference type="PROSITE" id="PS51257">
    <property type="entry name" value="PROKAR_LIPOPROTEIN"/>
    <property type="match status" value="1"/>
</dbReference>
<dbReference type="Pfam" id="PF00254">
    <property type="entry name" value="FKBP_C"/>
    <property type="match status" value="1"/>
</dbReference>
<dbReference type="RefSeq" id="WP_009247477.1">
    <property type="nucleotide sequence ID" value="NZ_CACRSY010000007.1"/>
</dbReference>
<feature type="chain" id="PRO_5038822342" description="peptidylprolyl isomerase" evidence="12">
    <location>
        <begin position="21"/>
        <end position="391"/>
    </location>
</feature>
<keyword evidence="5 10" id="KW-0697">Rotamase</keyword>
<proteinExistence type="inferred from homology"/>
<evidence type="ECO:0000256" key="7">
    <source>
        <dbReference type="ARBA" id="ARBA00023235"/>
    </source>
</evidence>
<dbReference type="InterPro" id="IPR037041">
    <property type="entry name" value="Trigger_fac_C_sf"/>
</dbReference>
<sequence>MKKKMVILLLTLGILGTAMGCGEKKDKTEDKEGTKTEQSSQEDFKLTNKDGKVVAVDVDNIENYITLGEYKNLQVTEAPKAAVTDEEVENSIHYTLMTGYDQVEVTEDRAVQQDDTVNIDFTGYMDGEEFDGGSAQGEDLRIGSGSMIEGFEDGLIGHKKGEEVTLDLTFPTDYSVEEMQGKAAQFKIKINSISQVPELTDEWAAANTDYKTAEEFRTAQKDMMQKSIDLEYEGQVKSDLFAMVVEATEFKEYPEALLEQGKKDVRNRMDQMYQAQFQITLDEYIKQQEISDEEVEKVLTESAQTYLQQNLIVQAIFNAEGIELSEEDYTAEEAKFAELNGFPDAETMKMYYGDLNVLKDSVLWNKACDVIMGTATVTEQEPEADTEGTQE</sequence>
<evidence type="ECO:0000256" key="6">
    <source>
        <dbReference type="ARBA" id="ARBA00023186"/>
    </source>
</evidence>
<feature type="region of interest" description="Disordered" evidence="11">
    <location>
        <begin position="23"/>
        <end position="44"/>
    </location>
</feature>
<dbReference type="AlphaFoldDB" id="A0A6N2S4N9"/>
<dbReference type="GO" id="GO:0006457">
    <property type="term" value="P:protein folding"/>
    <property type="evidence" value="ECO:0007669"/>
    <property type="project" value="InterPro"/>
</dbReference>
<dbReference type="InterPro" id="IPR027304">
    <property type="entry name" value="Trigger_fact/SurA_dom_sf"/>
</dbReference>
<feature type="signal peptide" evidence="12">
    <location>
        <begin position="1"/>
        <end position="20"/>
    </location>
</feature>
<dbReference type="SUPFAM" id="SSF54534">
    <property type="entry name" value="FKBP-like"/>
    <property type="match status" value="1"/>
</dbReference>
<dbReference type="Gene3D" id="3.10.50.40">
    <property type="match status" value="1"/>
</dbReference>
<name>A0A6N2S4N9_BLAHA</name>
<evidence type="ECO:0000256" key="12">
    <source>
        <dbReference type="SAM" id="SignalP"/>
    </source>
</evidence>
<dbReference type="EMBL" id="CACRSY010000007">
    <property type="protein sequence ID" value="VYS87829.1"/>
    <property type="molecule type" value="Genomic_DNA"/>
</dbReference>
<feature type="compositionally biased region" description="Basic and acidic residues" evidence="11">
    <location>
        <begin position="23"/>
        <end position="35"/>
    </location>
</feature>
<evidence type="ECO:0000313" key="14">
    <source>
        <dbReference type="EMBL" id="VYS87829.1"/>
    </source>
</evidence>
<evidence type="ECO:0000256" key="4">
    <source>
        <dbReference type="ARBA" id="ARBA00022618"/>
    </source>
</evidence>
<comment type="similarity">
    <text evidence="3">Belongs to the FKBP-type PPIase family. Tig subfamily.</text>
</comment>
<organism evidence="14">
    <name type="scientific">Blautia hansenii</name>
    <name type="common">Ruminococcus hansenii</name>
    <dbReference type="NCBI Taxonomy" id="1322"/>
    <lineage>
        <taxon>Bacteria</taxon>
        <taxon>Bacillati</taxon>
        <taxon>Bacillota</taxon>
        <taxon>Clostridia</taxon>
        <taxon>Lachnospirales</taxon>
        <taxon>Lachnospiraceae</taxon>
        <taxon>Blautia</taxon>
    </lineage>
</organism>
<dbReference type="PIRSF" id="PIRSF003095">
    <property type="entry name" value="Trigger_factor"/>
    <property type="match status" value="1"/>
</dbReference>
<dbReference type="EC" id="5.2.1.8" evidence="10"/>
<dbReference type="SUPFAM" id="SSF109998">
    <property type="entry name" value="Triger factor/SurA peptide-binding domain-like"/>
    <property type="match status" value="1"/>
</dbReference>
<protein>
    <recommendedName>
        <fullName evidence="10">peptidylprolyl isomerase</fullName>
        <ecNumber evidence="10">5.2.1.8</ecNumber>
    </recommendedName>
</protein>
<dbReference type="InterPro" id="IPR046357">
    <property type="entry name" value="PPIase_dom_sf"/>
</dbReference>
<comment type="subcellular location">
    <subcellularLocation>
        <location evidence="2">Cytoplasm</location>
    </subcellularLocation>
</comment>
<evidence type="ECO:0000256" key="2">
    <source>
        <dbReference type="ARBA" id="ARBA00004496"/>
    </source>
</evidence>
<dbReference type="GO" id="GO:0015031">
    <property type="term" value="P:protein transport"/>
    <property type="evidence" value="ECO:0007669"/>
    <property type="project" value="InterPro"/>
</dbReference>
<reference evidence="14" key="1">
    <citation type="submission" date="2019-11" db="EMBL/GenBank/DDBJ databases">
        <authorList>
            <person name="Feng L."/>
        </authorList>
    </citation>
    <scope>NUCLEOTIDE SEQUENCE</scope>
    <source>
        <strain evidence="14">BhanseniiLFYP23</strain>
    </source>
</reference>
<dbReference type="GO" id="GO:0003755">
    <property type="term" value="F:peptidyl-prolyl cis-trans isomerase activity"/>
    <property type="evidence" value="ECO:0007669"/>
    <property type="project" value="UniProtKB-KW"/>
</dbReference>
<accession>A0A6N2S4N9</accession>
<keyword evidence="7 10" id="KW-0413">Isomerase</keyword>
<dbReference type="GO" id="GO:0051301">
    <property type="term" value="P:cell division"/>
    <property type="evidence" value="ECO:0007669"/>
    <property type="project" value="UniProtKB-KW"/>
</dbReference>
<dbReference type="PROSITE" id="PS50059">
    <property type="entry name" value="FKBP_PPIASE"/>
    <property type="match status" value="1"/>
</dbReference>
<evidence type="ECO:0000259" key="13">
    <source>
        <dbReference type="PROSITE" id="PS50059"/>
    </source>
</evidence>
<dbReference type="NCBIfam" id="TIGR00115">
    <property type="entry name" value="tig"/>
    <property type="match status" value="1"/>
</dbReference>
<evidence type="ECO:0000256" key="5">
    <source>
        <dbReference type="ARBA" id="ARBA00023110"/>
    </source>
</evidence>
<keyword evidence="4" id="KW-0132">Cell division</keyword>
<dbReference type="InterPro" id="IPR005215">
    <property type="entry name" value="Trig_fac"/>
</dbReference>
<comment type="function">
    <text evidence="9">Involved in protein export. Acts as a chaperone by maintaining the newly synthesized protein in an open conformation. Functions as a peptidyl-prolyl cis-trans isomerase.</text>
</comment>
<keyword evidence="6" id="KW-0143">Chaperone</keyword>